<proteinExistence type="predicted"/>
<organism evidence="1 2">
    <name type="scientific">Tetrahymena thermophila (strain SB210)</name>
    <dbReference type="NCBI Taxonomy" id="312017"/>
    <lineage>
        <taxon>Eukaryota</taxon>
        <taxon>Sar</taxon>
        <taxon>Alveolata</taxon>
        <taxon>Ciliophora</taxon>
        <taxon>Intramacronucleata</taxon>
        <taxon>Oligohymenophorea</taxon>
        <taxon>Hymenostomatida</taxon>
        <taxon>Tetrahymenina</taxon>
        <taxon>Tetrahymenidae</taxon>
        <taxon>Tetrahymena</taxon>
    </lineage>
</organism>
<dbReference type="KEGG" id="tet:TTHERM_001169384"/>
<sequence length="122" mass="14518">MSHQGVQPKKYQNNEHLIAQLIKQLILFGNFLKKKHLRLLRKSQASQNQSRRGLLNIKILQTFLLKYLTQRKILNQGEVRGKLCQKVLQQQYHQKKISALKKNSKQIQLVRYPQQKISNQKY</sequence>
<evidence type="ECO:0000313" key="2">
    <source>
        <dbReference type="Proteomes" id="UP000009168"/>
    </source>
</evidence>
<name>W7XHY6_TETTS</name>
<reference evidence="2" key="1">
    <citation type="journal article" date="2006" name="PLoS Biol.">
        <title>Macronuclear genome sequence of the ciliate Tetrahymena thermophila, a model eukaryote.</title>
        <authorList>
            <person name="Eisen J.A."/>
            <person name="Coyne R.S."/>
            <person name="Wu M."/>
            <person name="Wu D."/>
            <person name="Thiagarajan M."/>
            <person name="Wortman J.R."/>
            <person name="Badger J.H."/>
            <person name="Ren Q."/>
            <person name="Amedeo P."/>
            <person name="Jones K.M."/>
            <person name="Tallon L.J."/>
            <person name="Delcher A.L."/>
            <person name="Salzberg S.L."/>
            <person name="Silva J.C."/>
            <person name="Haas B.J."/>
            <person name="Majoros W.H."/>
            <person name="Farzad M."/>
            <person name="Carlton J.M."/>
            <person name="Smith R.K. Jr."/>
            <person name="Garg J."/>
            <person name="Pearlman R.E."/>
            <person name="Karrer K.M."/>
            <person name="Sun L."/>
            <person name="Manning G."/>
            <person name="Elde N.C."/>
            <person name="Turkewitz A.P."/>
            <person name="Asai D.J."/>
            <person name="Wilkes D.E."/>
            <person name="Wang Y."/>
            <person name="Cai H."/>
            <person name="Collins K."/>
            <person name="Stewart B.A."/>
            <person name="Lee S.R."/>
            <person name="Wilamowska K."/>
            <person name="Weinberg Z."/>
            <person name="Ruzzo W.L."/>
            <person name="Wloga D."/>
            <person name="Gaertig J."/>
            <person name="Frankel J."/>
            <person name="Tsao C.-C."/>
            <person name="Gorovsky M.A."/>
            <person name="Keeling P.J."/>
            <person name="Waller R.F."/>
            <person name="Patron N.J."/>
            <person name="Cherry J.M."/>
            <person name="Stover N.A."/>
            <person name="Krieger C.J."/>
            <person name="del Toro C."/>
            <person name="Ryder H.F."/>
            <person name="Williamson S.C."/>
            <person name="Barbeau R.A."/>
            <person name="Hamilton E.P."/>
            <person name="Orias E."/>
        </authorList>
    </citation>
    <scope>NUCLEOTIDE SEQUENCE [LARGE SCALE GENOMIC DNA]</scope>
    <source>
        <strain evidence="2">SB210</strain>
    </source>
</reference>
<dbReference type="RefSeq" id="XP_012653283.1">
    <property type="nucleotide sequence ID" value="XM_012797829.1"/>
</dbReference>
<dbReference type="AlphaFoldDB" id="W7XHY6"/>
<dbReference type="Proteomes" id="UP000009168">
    <property type="component" value="Unassembled WGS sequence"/>
</dbReference>
<gene>
    <name evidence="1" type="ORF">TTHERM_001169384</name>
</gene>
<dbReference type="EMBL" id="GG662687">
    <property type="protein sequence ID" value="EWS74176.1"/>
    <property type="molecule type" value="Genomic_DNA"/>
</dbReference>
<dbReference type="InParanoid" id="W7XHY6"/>
<accession>W7XHY6</accession>
<evidence type="ECO:0000313" key="1">
    <source>
        <dbReference type="EMBL" id="EWS74176.1"/>
    </source>
</evidence>
<keyword evidence="2" id="KW-1185">Reference proteome</keyword>
<dbReference type="GeneID" id="24441852"/>
<protein>
    <submittedName>
        <fullName evidence="1">Uncharacterized protein</fullName>
    </submittedName>
</protein>